<sequence>MKRILIIIAVAIFAFLGYLIYGFLSFNWLADDCGMDDGPFIAVLVEPIKISESAQEFDLSENGKLIIDNRTDSLSPILTLKENGQIKWTLDTDTRNTKEYANTRIWNIRKVELLNKSNPIELQFFADWTYGAESGSMEIDRKNGENSFCLSW</sequence>
<keyword evidence="3" id="KW-1185">Reference proteome</keyword>
<protein>
    <submittedName>
        <fullName evidence="2">Uncharacterized protein</fullName>
    </submittedName>
</protein>
<dbReference type="RefSeq" id="WP_331809494.1">
    <property type="nucleotide sequence ID" value="NZ_JAZHOU010000002.1"/>
</dbReference>
<accession>A0ABU7W429</accession>
<keyword evidence="1" id="KW-1133">Transmembrane helix</keyword>
<name>A0ABU7W429_9FLAO</name>
<dbReference type="Proteomes" id="UP001356704">
    <property type="component" value="Unassembled WGS sequence"/>
</dbReference>
<evidence type="ECO:0000256" key="1">
    <source>
        <dbReference type="SAM" id="Phobius"/>
    </source>
</evidence>
<organism evidence="2 3">
    <name type="scientific">Winogradskyella poriferorum</name>
    <dbReference type="NCBI Taxonomy" id="307627"/>
    <lineage>
        <taxon>Bacteria</taxon>
        <taxon>Pseudomonadati</taxon>
        <taxon>Bacteroidota</taxon>
        <taxon>Flavobacteriia</taxon>
        <taxon>Flavobacteriales</taxon>
        <taxon>Flavobacteriaceae</taxon>
        <taxon>Winogradskyella</taxon>
    </lineage>
</organism>
<dbReference type="EMBL" id="JAZHOU010000002">
    <property type="protein sequence ID" value="MEF3078716.1"/>
    <property type="molecule type" value="Genomic_DNA"/>
</dbReference>
<evidence type="ECO:0000313" key="2">
    <source>
        <dbReference type="EMBL" id="MEF3078716.1"/>
    </source>
</evidence>
<reference evidence="2 3" key="1">
    <citation type="submission" date="2024-02" db="EMBL/GenBank/DDBJ databases">
        <title>Winogradskyella poriferorum JCM 12885.</title>
        <authorList>
            <person name="Zhang D.-F."/>
            <person name="Fu Z.-Y."/>
        </authorList>
    </citation>
    <scope>NUCLEOTIDE SEQUENCE [LARGE SCALE GENOMIC DNA]</scope>
    <source>
        <strain evidence="2 3">JCM 12885</strain>
    </source>
</reference>
<keyword evidence="1" id="KW-0472">Membrane</keyword>
<comment type="caution">
    <text evidence="2">The sequence shown here is derived from an EMBL/GenBank/DDBJ whole genome shotgun (WGS) entry which is preliminary data.</text>
</comment>
<feature type="transmembrane region" description="Helical" evidence="1">
    <location>
        <begin position="7"/>
        <end position="30"/>
    </location>
</feature>
<gene>
    <name evidence="2" type="ORF">V1468_06865</name>
</gene>
<evidence type="ECO:0000313" key="3">
    <source>
        <dbReference type="Proteomes" id="UP001356704"/>
    </source>
</evidence>
<proteinExistence type="predicted"/>
<keyword evidence="1" id="KW-0812">Transmembrane</keyword>